<evidence type="ECO:0000313" key="4">
    <source>
        <dbReference type="Proteomes" id="UP000001861"/>
    </source>
</evidence>
<keyword evidence="4" id="KW-1185">Reference proteome</keyword>
<keyword evidence="2" id="KW-0732">Signal</keyword>
<organism evidence="3 4">
    <name type="scientific">Coprinopsis cinerea (strain Okayama-7 / 130 / ATCC MYA-4618 / FGSC 9003)</name>
    <name type="common">Inky cap fungus</name>
    <name type="synonym">Hormographiella aspergillata</name>
    <dbReference type="NCBI Taxonomy" id="240176"/>
    <lineage>
        <taxon>Eukaryota</taxon>
        <taxon>Fungi</taxon>
        <taxon>Dikarya</taxon>
        <taxon>Basidiomycota</taxon>
        <taxon>Agaricomycotina</taxon>
        <taxon>Agaricomycetes</taxon>
        <taxon>Agaricomycetidae</taxon>
        <taxon>Agaricales</taxon>
        <taxon>Agaricineae</taxon>
        <taxon>Psathyrellaceae</taxon>
        <taxon>Coprinopsis</taxon>
    </lineage>
</organism>
<evidence type="ECO:0000313" key="3">
    <source>
        <dbReference type="EMBL" id="EAU87741.1"/>
    </source>
</evidence>
<feature type="region of interest" description="Disordered" evidence="1">
    <location>
        <begin position="74"/>
        <end position="145"/>
    </location>
</feature>
<dbReference type="InParanoid" id="A8NIQ7"/>
<name>A8NIQ7_COPC7</name>
<evidence type="ECO:0000256" key="1">
    <source>
        <dbReference type="SAM" id="MobiDB-lite"/>
    </source>
</evidence>
<dbReference type="VEuPathDB" id="FungiDB:CC1G_11019"/>
<feature type="compositionally biased region" description="Basic and acidic residues" evidence="1">
    <location>
        <begin position="109"/>
        <end position="119"/>
    </location>
</feature>
<evidence type="ECO:0000256" key="2">
    <source>
        <dbReference type="SAM" id="SignalP"/>
    </source>
</evidence>
<dbReference type="RefSeq" id="XP_001834049.1">
    <property type="nucleotide sequence ID" value="XM_001833997.1"/>
</dbReference>
<proteinExistence type="predicted"/>
<dbReference type="Proteomes" id="UP000001861">
    <property type="component" value="Unassembled WGS sequence"/>
</dbReference>
<feature type="chain" id="PRO_5002727308" evidence="2">
    <location>
        <begin position="25"/>
        <end position="145"/>
    </location>
</feature>
<dbReference type="AlphaFoldDB" id="A8NIQ7"/>
<accession>A8NIQ7</accession>
<protein>
    <submittedName>
        <fullName evidence="3">Uncharacterized protein</fullName>
    </submittedName>
</protein>
<sequence length="145" mass="16112">MPSLKFFAFYIAMFVGLLVNVALADLEATGRTRPKLARRYDYRLAERALHRRATLIPLLEEFSTRELIEELVERTDGTNTVQFPSSGSGGNTPPANGGGGRGQQPGTRPRKDAEKRRQSLDLGFPAPPPTVGRIHTPPKRSQSWR</sequence>
<dbReference type="KEGG" id="cci:CC1G_11019"/>
<dbReference type="GeneID" id="6010552"/>
<comment type="caution">
    <text evidence="3">The sequence shown here is derived from an EMBL/GenBank/DDBJ whole genome shotgun (WGS) entry which is preliminary data.</text>
</comment>
<feature type="signal peptide" evidence="2">
    <location>
        <begin position="1"/>
        <end position="24"/>
    </location>
</feature>
<gene>
    <name evidence="3" type="ORF">CC1G_11019</name>
</gene>
<dbReference type="EMBL" id="AACS02000010">
    <property type="protein sequence ID" value="EAU87741.1"/>
    <property type="molecule type" value="Genomic_DNA"/>
</dbReference>
<reference evidence="3 4" key="1">
    <citation type="journal article" date="2010" name="Proc. Natl. Acad. Sci. U.S.A.">
        <title>Insights into evolution of multicellular fungi from the assembled chromosomes of the mushroom Coprinopsis cinerea (Coprinus cinereus).</title>
        <authorList>
            <person name="Stajich J.E."/>
            <person name="Wilke S.K."/>
            <person name="Ahren D."/>
            <person name="Au C.H."/>
            <person name="Birren B.W."/>
            <person name="Borodovsky M."/>
            <person name="Burns C."/>
            <person name="Canback B."/>
            <person name="Casselton L.A."/>
            <person name="Cheng C.K."/>
            <person name="Deng J."/>
            <person name="Dietrich F.S."/>
            <person name="Fargo D.C."/>
            <person name="Farman M.L."/>
            <person name="Gathman A.C."/>
            <person name="Goldberg J."/>
            <person name="Guigo R."/>
            <person name="Hoegger P.J."/>
            <person name="Hooker J.B."/>
            <person name="Huggins A."/>
            <person name="James T.Y."/>
            <person name="Kamada T."/>
            <person name="Kilaru S."/>
            <person name="Kodira C."/>
            <person name="Kues U."/>
            <person name="Kupfer D."/>
            <person name="Kwan H.S."/>
            <person name="Lomsadze A."/>
            <person name="Li W."/>
            <person name="Lilly W.W."/>
            <person name="Ma L.J."/>
            <person name="Mackey A.J."/>
            <person name="Manning G."/>
            <person name="Martin F."/>
            <person name="Muraguchi H."/>
            <person name="Natvig D.O."/>
            <person name="Palmerini H."/>
            <person name="Ramesh M.A."/>
            <person name="Rehmeyer C.J."/>
            <person name="Roe B.A."/>
            <person name="Shenoy N."/>
            <person name="Stanke M."/>
            <person name="Ter-Hovhannisyan V."/>
            <person name="Tunlid A."/>
            <person name="Velagapudi R."/>
            <person name="Vision T.J."/>
            <person name="Zeng Q."/>
            <person name="Zolan M.E."/>
            <person name="Pukkila P.J."/>
        </authorList>
    </citation>
    <scope>NUCLEOTIDE SEQUENCE [LARGE SCALE GENOMIC DNA]</scope>
    <source>
        <strain evidence="4">Okayama-7 / 130 / ATCC MYA-4618 / FGSC 9003</strain>
    </source>
</reference>